<dbReference type="Proteomes" id="UP000541610">
    <property type="component" value="Unassembled WGS sequence"/>
</dbReference>
<comment type="caution">
    <text evidence="1">The sequence shown here is derived from an EMBL/GenBank/DDBJ whole genome shotgun (WGS) entry which is preliminary data.</text>
</comment>
<evidence type="ECO:0000313" key="1">
    <source>
        <dbReference type="EMBL" id="KAF4688478.1"/>
    </source>
</evidence>
<dbReference type="AlphaFoldDB" id="A0A7J6NXE1"/>
<name>A0A7J6NXE1_PEROL</name>
<accession>A0A7J6NXE1</accession>
<dbReference type="EMBL" id="JABANP010000150">
    <property type="protein sequence ID" value="KAF4688478.1"/>
    <property type="molecule type" value="Genomic_DNA"/>
</dbReference>
<reference evidence="1 2" key="1">
    <citation type="submission" date="2020-04" db="EMBL/GenBank/DDBJ databases">
        <title>Perkinsus olseni comparative genomics.</title>
        <authorList>
            <person name="Bogema D.R."/>
        </authorList>
    </citation>
    <scope>NUCLEOTIDE SEQUENCE [LARGE SCALE GENOMIC DNA]</scope>
    <source>
        <strain evidence="1">00978-12</strain>
    </source>
</reference>
<evidence type="ECO:0000313" key="2">
    <source>
        <dbReference type="Proteomes" id="UP000541610"/>
    </source>
</evidence>
<gene>
    <name evidence="1" type="ORF">FOZ60_002748</name>
</gene>
<proteinExistence type="predicted"/>
<sequence>MRIVRIKSLEYTPKIEPLEKTSGEDIVDLLDSEMVSALRDKPVPDYMGNKTFCGRALKVFGDYLYKRSGRYRYDAMSLGIMPGSDSFIAWSILNLKLERTYTRHFSSPSLSKWGCSVKEEICVVDKRTKKKSSTHKTQEVTISAGYVFGTKSVDVSQFTTKKKQKSDSDVVARLNKDLRSLPHFVTTENAPNLESPSGVCRYYLLFKAWELDQMISGFLHSPPISLCPEHEGSTDAKVCLTYLRWRECDEIRQNGEQEAKKRGVDAALRSSAGGNTARGAKTAMYDAEDAMSLGITPRSDAFIAWSILNLKLERAYAHYHKDPSVSKWGCDVNAELCVTDQRKRRRLSVHKHREVTVSAGYVFASKSVHVSKLTTKKQEESDKDAVRRLDRDLRCLPHYVTTENIPDFEESREACRHFLLFKAWELEQRLADFPQSTKYVQTLAAQFSRRWKELMNFMSAVVVVVRVRFLVFQ</sequence>
<organism evidence="1 2">
    <name type="scientific">Perkinsus olseni</name>
    <name type="common">Perkinsus atlanticus</name>
    <dbReference type="NCBI Taxonomy" id="32597"/>
    <lineage>
        <taxon>Eukaryota</taxon>
        <taxon>Sar</taxon>
        <taxon>Alveolata</taxon>
        <taxon>Perkinsozoa</taxon>
        <taxon>Perkinsea</taxon>
        <taxon>Perkinsida</taxon>
        <taxon>Perkinsidae</taxon>
        <taxon>Perkinsus</taxon>
    </lineage>
</organism>
<protein>
    <submittedName>
        <fullName evidence="1">Uncharacterized protein</fullName>
    </submittedName>
</protein>
<dbReference type="OrthoDB" id="10357330at2759"/>